<accession>A0AA39Q8E0</accession>
<gene>
    <name evidence="1" type="ORF">EDD18DRAFT_131017</name>
</gene>
<sequence>MNVTRARLLQHRNGSYTIGGDIVGGDSEQNLAILEEEILRELSALVNLYRSPAIDVLRQMAGRLSTHAVDRVAGLACLPWSQKIPAYHEVKSPEDASSILVDTMDERCRAQSSPVSRTWRTTQMMRTIMQAGRDRKLFRWKRSSCTTRLIGMTRTLSTSIMDTA</sequence>
<organism evidence="1 2">
    <name type="scientific">Armillaria luteobubalina</name>
    <dbReference type="NCBI Taxonomy" id="153913"/>
    <lineage>
        <taxon>Eukaryota</taxon>
        <taxon>Fungi</taxon>
        <taxon>Dikarya</taxon>
        <taxon>Basidiomycota</taxon>
        <taxon>Agaricomycotina</taxon>
        <taxon>Agaricomycetes</taxon>
        <taxon>Agaricomycetidae</taxon>
        <taxon>Agaricales</taxon>
        <taxon>Marasmiineae</taxon>
        <taxon>Physalacriaceae</taxon>
        <taxon>Armillaria</taxon>
    </lineage>
</organism>
<dbReference type="AlphaFoldDB" id="A0AA39Q8E0"/>
<keyword evidence="2" id="KW-1185">Reference proteome</keyword>
<protein>
    <submittedName>
        <fullName evidence="1">Uncharacterized protein</fullName>
    </submittedName>
</protein>
<evidence type="ECO:0000313" key="1">
    <source>
        <dbReference type="EMBL" id="KAK0498070.1"/>
    </source>
</evidence>
<name>A0AA39Q8E0_9AGAR</name>
<comment type="caution">
    <text evidence="1">The sequence shown here is derived from an EMBL/GenBank/DDBJ whole genome shotgun (WGS) entry which is preliminary data.</text>
</comment>
<evidence type="ECO:0000313" key="2">
    <source>
        <dbReference type="Proteomes" id="UP001175228"/>
    </source>
</evidence>
<dbReference type="EMBL" id="JAUEPU010000012">
    <property type="protein sequence ID" value="KAK0498070.1"/>
    <property type="molecule type" value="Genomic_DNA"/>
</dbReference>
<reference evidence="1" key="1">
    <citation type="submission" date="2023-06" db="EMBL/GenBank/DDBJ databases">
        <authorList>
            <consortium name="Lawrence Berkeley National Laboratory"/>
            <person name="Ahrendt S."/>
            <person name="Sahu N."/>
            <person name="Indic B."/>
            <person name="Wong-Bajracharya J."/>
            <person name="Merenyi Z."/>
            <person name="Ke H.-M."/>
            <person name="Monk M."/>
            <person name="Kocsube S."/>
            <person name="Drula E."/>
            <person name="Lipzen A."/>
            <person name="Balint B."/>
            <person name="Henrissat B."/>
            <person name="Andreopoulos B."/>
            <person name="Martin F.M."/>
            <person name="Harder C.B."/>
            <person name="Rigling D."/>
            <person name="Ford K.L."/>
            <person name="Foster G.D."/>
            <person name="Pangilinan J."/>
            <person name="Papanicolaou A."/>
            <person name="Barry K."/>
            <person name="LaButti K."/>
            <person name="Viragh M."/>
            <person name="Koriabine M."/>
            <person name="Yan M."/>
            <person name="Riley R."/>
            <person name="Champramary S."/>
            <person name="Plett K.L."/>
            <person name="Tsai I.J."/>
            <person name="Slot J."/>
            <person name="Sipos G."/>
            <person name="Plett J."/>
            <person name="Nagy L.G."/>
            <person name="Grigoriev I.V."/>
        </authorList>
    </citation>
    <scope>NUCLEOTIDE SEQUENCE</scope>
    <source>
        <strain evidence="1">HWK02</strain>
    </source>
</reference>
<proteinExistence type="predicted"/>
<dbReference type="Proteomes" id="UP001175228">
    <property type="component" value="Unassembled WGS sequence"/>
</dbReference>